<dbReference type="AlphaFoldDB" id="A0A3G9G4B3"/>
<keyword evidence="7 10" id="KW-0822">Tryptophan biosynthesis</keyword>
<reference evidence="13" key="1">
    <citation type="journal article" date="2017" name="Biotechnol. Biofuels">
        <title>Evaluation of environmental bacterial communities as a factor affecting the growth of duckweed Lemna minor.</title>
        <authorList>
            <person name="Ishizawa H."/>
            <person name="Kuroda M."/>
            <person name="Morikawa M."/>
            <person name="Ike M."/>
        </authorList>
    </citation>
    <scope>NUCLEOTIDE SEQUENCE [LARGE SCALE GENOMIC DNA]</scope>
    <source>
        <strain evidence="13">M6</strain>
    </source>
</reference>
<dbReference type="HAMAP" id="MF_00134_B">
    <property type="entry name" value="IGPS_B"/>
    <property type="match status" value="1"/>
</dbReference>
<evidence type="ECO:0000256" key="7">
    <source>
        <dbReference type="ARBA" id="ARBA00022822"/>
    </source>
</evidence>
<dbReference type="UniPathway" id="UPA00035">
    <property type="reaction ID" value="UER00043"/>
</dbReference>
<dbReference type="GO" id="GO:0000162">
    <property type="term" value="P:L-tryptophan biosynthetic process"/>
    <property type="evidence" value="ECO:0007669"/>
    <property type="project" value="UniProtKB-UniRule"/>
</dbReference>
<name>A0A3G9G4B3_9CAUL</name>
<dbReference type="NCBIfam" id="NF001373">
    <property type="entry name" value="PRK00278.1-6"/>
    <property type="match status" value="1"/>
</dbReference>
<dbReference type="GO" id="GO:0004640">
    <property type="term" value="F:phosphoribosylanthranilate isomerase activity"/>
    <property type="evidence" value="ECO:0007669"/>
    <property type="project" value="TreeGrafter"/>
</dbReference>
<dbReference type="CDD" id="cd00331">
    <property type="entry name" value="IGPS"/>
    <property type="match status" value="1"/>
</dbReference>
<dbReference type="PROSITE" id="PS00614">
    <property type="entry name" value="IGPS"/>
    <property type="match status" value="1"/>
</dbReference>
<evidence type="ECO:0000256" key="8">
    <source>
        <dbReference type="ARBA" id="ARBA00023141"/>
    </source>
</evidence>
<evidence type="ECO:0000256" key="10">
    <source>
        <dbReference type="HAMAP-Rule" id="MF_00134"/>
    </source>
</evidence>
<evidence type="ECO:0000256" key="5">
    <source>
        <dbReference type="ARBA" id="ARBA00022605"/>
    </source>
</evidence>
<sequence>MSDILEKIATYKRTEVAERKPAASLAILEARIKDVSAPRGFQRALAAHKQPRSLSLIAEVKKASPSKGLIREDFEPAELAAAYQAGGASCLSILTDAPSFMGHESHFVAARNAVTLPCIRKEFLVDVWQVAESRSLGADAILVIMAMIDDALAADLIAAAHAYGMDALVEVHDAPEMERALKLASPLIGINNRNLRTFDVDLKTTEELSAMVGPQHVLVAESGIFTPQDVARLEKTGATAMLVGESLMRQGDVTQAAKNLLTPA</sequence>
<dbReference type="OrthoDB" id="9804217at2"/>
<dbReference type="InterPro" id="IPR011060">
    <property type="entry name" value="RibuloseP-bd_barrel"/>
</dbReference>
<evidence type="ECO:0000256" key="6">
    <source>
        <dbReference type="ARBA" id="ARBA00022793"/>
    </source>
</evidence>
<keyword evidence="5 10" id="KW-0028">Amino-acid biosynthesis</keyword>
<accession>A0A3G9G4B3</accession>
<keyword evidence="9 10" id="KW-0456">Lyase</keyword>
<dbReference type="NCBIfam" id="NF001377">
    <property type="entry name" value="PRK00278.2-4"/>
    <property type="match status" value="1"/>
</dbReference>
<evidence type="ECO:0000313" key="13">
    <source>
        <dbReference type="Proteomes" id="UP000278756"/>
    </source>
</evidence>
<comment type="catalytic activity">
    <reaction evidence="1 10">
        <text>1-(2-carboxyphenylamino)-1-deoxy-D-ribulose 5-phosphate + H(+) = (1S,2R)-1-C-(indol-3-yl)glycerol 3-phosphate + CO2 + H2O</text>
        <dbReference type="Rhea" id="RHEA:23476"/>
        <dbReference type="ChEBI" id="CHEBI:15377"/>
        <dbReference type="ChEBI" id="CHEBI:15378"/>
        <dbReference type="ChEBI" id="CHEBI:16526"/>
        <dbReference type="ChEBI" id="CHEBI:58613"/>
        <dbReference type="ChEBI" id="CHEBI:58866"/>
        <dbReference type="EC" id="4.1.1.48"/>
    </reaction>
</comment>
<evidence type="ECO:0000256" key="3">
    <source>
        <dbReference type="ARBA" id="ARBA00012362"/>
    </source>
</evidence>
<dbReference type="InterPro" id="IPR045186">
    <property type="entry name" value="Indole-3-glycerol_P_synth"/>
</dbReference>
<dbReference type="Proteomes" id="UP000278756">
    <property type="component" value="Chromosome 2"/>
</dbReference>
<keyword evidence="6 10" id="KW-0210">Decarboxylase</keyword>
<dbReference type="PANTHER" id="PTHR22854">
    <property type="entry name" value="TRYPTOPHAN BIOSYNTHESIS PROTEIN"/>
    <property type="match status" value="1"/>
</dbReference>
<evidence type="ECO:0000256" key="4">
    <source>
        <dbReference type="ARBA" id="ARBA00018080"/>
    </source>
</evidence>
<keyword evidence="8 10" id="KW-0057">Aromatic amino acid biosynthesis</keyword>
<protein>
    <recommendedName>
        <fullName evidence="4 10">Indole-3-glycerol phosphate synthase</fullName>
        <shortName evidence="10">IGPS</shortName>
        <ecNumber evidence="3 10">4.1.1.48</ecNumber>
    </recommendedName>
</protein>
<dbReference type="Pfam" id="PF00218">
    <property type="entry name" value="IGPS"/>
    <property type="match status" value="1"/>
</dbReference>
<dbReference type="PANTHER" id="PTHR22854:SF2">
    <property type="entry name" value="INDOLE-3-GLYCEROL-PHOSPHATE SYNTHASE"/>
    <property type="match status" value="1"/>
</dbReference>
<reference evidence="13" key="2">
    <citation type="journal article" date="2017" name="Plant Physiol. Biochem.">
        <title>Differential oxidative and antioxidative response of duckweed Lemna minor toward plant growth promoting/inhibiting bacteria.</title>
        <authorList>
            <person name="Ishizawa H."/>
            <person name="Kuroda M."/>
            <person name="Morikawa M."/>
            <person name="Ike M."/>
        </authorList>
    </citation>
    <scope>NUCLEOTIDE SEQUENCE [LARGE SCALE GENOMIC DNA]</scope>
    <source>
        <strain evidence="13">M6</strain>
    </source>
</reference>
<dbReference type="SUPFAM" id="SSF51366">
    <property type="entry name" value="Ribulose-phoshate binding barrel"/>
    <property type="match status" value="1"/>
</dbReference>
<organism evidence="12 13">
    <name type="scientific">Asticcacaulis excentricus</name>
    <dbReference type="NCBI Taxonomy" id="78587"/>
    <lineage>
        <taxon>Bacteria</taxon>
        <taxon>Pseudomonadati</taxon>
        <taxon>Pseudomonadota</taxon>
        <taxon>Alphaproteobacteria</taxon>
        <taxon>Caulobacterales</taxon>
        <taxon>Caulobacteraceae</taxon>
        <taxon>Asticcacaulis</taxon>
    </lineage>
</organism>
<evidence type="ECO:0000259" key="11">
    <source>
        <dbReference type="Pfam" id="PF00218"/>
    </source>
</evidence>
<gene>
    <name evidence="10" type="primary">trpC</name>
    <name evidence="12" type="ORF">EM6_2768</name>
</gene>
<dbReference type="RefSeq" id="WP_126423750.1">
    <property type="nucleotide sequence ID" value="NZ_AP018828.1"/>
</dbReference>
<dbReference type="Gene3D" id="3.20.20.70">
    <property type="entry name" value="Aldolase class I"/>
    <property type="match status" value="1"/>
</dbReference>
<feature type="domain" description="Indole-3-glycerol phosphate synthase" evidence="11">
    <location>
        <begin position="5"/>
        <end position="260"/>
    </location>
</feature>
<comment type="pathway">
    <text evidence="2 10">Amino-acid biosynthesis; L-tryptophan biosynthesis; L-tryptophan from chorismate: step 4/5.</text>
</comment>
<dbReference type="InterPro" id="IPR013785">
    <property type="entry name" value="Aldolase_TIM"/>
</dbReference>
<evidence type="ECO:0000256" key="2">
    <source>
        <dbReference type="ARBA" id="ARBA00004696"/>
    </source>
</evidence>
<evidence type="ECO:0000256" key="9">
    <source>
        <dbReference type="ARBA" id="ARBA00023239"/>
    </source>
</evidence>
<proteinExistence type="inferred from homology"/>
<comment type="similarity">
    <text evidence="10">Belongs to the TrpC family.</text>
</comment>
<evidence type="ECO:0000256" key="1">
    <source>
        <dbReference type="ARBA" id="ARBA00001633"/>
    </source>
</evidence>
<dbReference type="FunFam" id="3.20.20.70:FF:000024">
    <property type="entry name" value="Indole-3-glycerol phosphate synthase"/>
    <property type="match status" value="1"/>
</dbReference>
<dbReference type="EMBL" id="AP018828">
    <property type="protein sequence ID" value="BBF82140.1"/>
    <property type="molecule type" value="Genomic_DNA"/>
</dbReference>
<dbReference type="EC" id="4.1.1.48" evidence="3 10"/>
<dbReference type="InterPro" id="IPR001468">
    <property type="entry name" value="Indole-3-GlycerolPSynthase_CS"/>
</dbReference>
<dbReference type="GO" id="GO:0004425">
    <property type="term" value="F:indole-3-glycerol-phosphate synthase activity"/>
    <property type="evidence" value="ECO:0007669"/>
    <property type="project" value="UniProtKB-UniRule"/>
</dbReference>
<dbReference type="InterPro" id="IPR013798">
    <property type="entry name" value="Indole-3-glycerol_P_synth_dom"/>
</dbReference>
<evidence type="ECO:0000313" key="12">
    <source>
        <dbReference type="EMBL" id="BBF82140.1"/>
    </source>
</evidence>
<dbReference type="NCBIfam" id="NF001370">
    <property type="entry name" value="PRK00278.1-2"/>
    <property type="match status" value="1"/>
</dbReference>